<sequence>MTVALEHIDLNYATHSSFESLQPAVQFYMADMEPKNLRVMKGEWDIRKKKWQAAPPEEKPRYATQALKQCNTNRFPNVSILLKTLATLAVTAAAGERSFSTLKHLKHYLRNSSVEERLNGLALMPLYRESVDVSNVIVTFTKKARRLVF</sequence>
<dbReference type="InterPro" id="IPR052958">
    <property type="entry name" value="IFN-induced_PKR_regulator"/>
</dbReference>
<gene>
    <name evidence="2" type="ORF">HPB52_022047</name>
</gene>
<dbReference type="Pfam" id="PF05699">
    <property type="entry name" value="Dimer_Tnp_hAT"/>
    <property type="match status" value="1"/>
</dbReference>
<dbReference type="AlphaFoldDB" id="A0A9D4SVI4"/>
<reference evidence="2" key="2">
    <citation type="submission" date="2021-09" db="EMBL/GenBank/DDBJ databases">
        <authorList>
            <person name="Jia N."/>
            <person name="Wang J."/>
            <person name="Shi W."/>
            <person name="Du L."/>
            <person name="Sun Y."/>
            <person name="Zhan W."/>
            <person name="Jiang J."/>
            <person name="Wang Q."/>
            <person name="Zhang B."/>
            <person name="Ji P."/>
            <person name="Sakyi L.B."/>
            <person name="Cui X."/>
            <person name="Yuan T."/>
            <person name="Jiang B."/>
            <person name="Yang W."/>
            <person name="Lam T.T.-Y."/>
            <person name="Chang Q."/>
            <person name="Ding S."/>
            <person name="Wang X."/>
            <person name="Zhu J."/>
            <person name="Ruan X."/>
            <person name="Zhao L."/>
            <person name="Wei J."/>
            <person name="Que T."/>
            <person name="Du C."/>
            <person name="Cheng J."/>
            <person name="Dai P."/>
            <person name="Han X."/>
            <person name="Huang E."/>
            <person name="Gao Y."/>
            <person name="Liu J."/>
            <person name="Shao H."/>
            <person name="Ye R."/>
            <person name="Li L."/>
            <person name="Wei W."/>
            <person name="Wang X."/>
            <person name="Wang C."/>
            <person name="Huo Q."/>
            <person name="Li W."/>
            <person name="Guo W."/>
            <person name="Chen H."/>
            <person name="Chen S."/>
            <person name="Zhou L."/>
            <person name="Zhou L."/>
            <person name="Ni X."/>
            <person name="Tian J."/>
            <person name="Zhou Y."/>
            <person name="Sheng Y."/>
            <person name="Liu T."/>
            <person name="Pan Y."/>
            <person name="Xia L."/>
            <person name="Li J."/>
            <person name="Zhao F."/>
            <person name="Cao W."/>
        </authorList>
    </citation>
    <scope>NUCLEOTIDE SEQUENCE</scope>
    <source>
        <strain evidence="2">Rsan-2018</strain>
        <tissue evidence="2">Larvae</tissue>
    </source>
</reference>
<dbReference type="PANTHER" id="PTHR46289:SF14">
    <property type="entry name" value="DUF4371 DOMAIN-CONTAINING PROTEIN"/>
    <property type="match status" value="1"/>
</dbReference>
<reference evidence="2" key="1">
    <citation type="journal article" date="2020" name="Cell">
        <title>Large-Scale Comparative Analyses of Tick Genomes Elucidate Their Genetic Diversity and Vector Capacities.</title>
        <authorList>
            <consortium name="Tick Genome and Microbiome Consortium (TIGMIC)"/>
            <person name="Jia N."/>
            <person name="Wang J."/>
            <person name="Shi W."/>
            <person name="Du L."/>
            <person name="Sun Y."/>
            <person name="Zhan W."/>
            <person name="Jiang J.F."/>
            <person name="Wang Q."/>
            <person name="Zhang B."/>
            <person name="Ji P."/>
            <person name="Bell-Sakyi L."/>
            <person name="Cui X.M."/>
            <person name="Yuan T.T."/>
            <person name="Jiang B.G."/>
            <person name="Yang W.F."/>
            <person name="Lam T.T."/>
            <person name="Chang Q.C."/>
            <person name="Ding S.J."/>
            <person name="Wang X.J."/>
            <person name="Zhu J.G."/>
            <person name="Ruan X.D."/>
            <person name="Zhao L."/>
            <person name="Wei J.T."/>
            <person name="Ye R.Z."/>
            <person name="Que T.C."/>
            <person name="Du C.H."/>
            <person name="Zhou Y.H."/>
            <person name="Cheng J.X."/>
            <person name="Dai P.F."/>
            <person name="Guo W.B."/>
            <person name="Han X.H."/>
            <person name="Huang E.J."/>
            <person name="Li L.F."/>
            <person name="Wei W."/>
            <person name="Gao Y.C."/>
            <person name="Liu J.Z."/>
            <person name="Shao H.Z."/>
            <person name="Wang X."/>
            <person name="Wang C.C."/>
            <person name="Yang T.C."/>
            <person name="Huo Q.B."/>
            <person name="Li W."/>
            <person name="Chen H.Y."/>
            <person name="Chen S.E."/>
            <person name="Zhou L.G."/>
            <person name="Ni X.B."/>
            <person name="Tian J.H."/>
            <person name="Sheng Y."/>
            <person name="Liu T."/>
            <person name="Pan Y.S."/>
            <person name="Xia L.Y."/>
            <person name="Li J."/>
            <person name="Zhao F."/>
            <person name="Cao W.C."/>
        </authorList>
    </citation>
    <scope>NUCLEOTIDE SEQUENCE</scope>
    <source>
        <strain evidence="2">Rsan-2018</strain>
    </source>
</reference>
<dbReference type="PANTHER" id="PTHR46289">
    <property type="entry name" value="52 KDA REPRESSOR OF THE INHIBITOR OF THE PROTEIN KINASE-LIKE PROTEIN-RELATED"/>
    <property type="match status" value="1"/>
</dbReference>
<feature type="domain" description="HAT C-terminal dimerisation" evidence="1">
    <location>
        <begin position="70"/>
        <end position="127"/>
    </location>
</feature>
<comment type="caution">
    <text evidence="2">The sequence shown here is derived from an EMBL/GenBank/DDBJ whole genome shotgun (WGS) entry which is preliminary data.</text>
</comment>
<evidence type="ECO:0000313" key="2">
    <source>
        <dbReference type="EMBL" id="KAH7952373.1"/>
    </source>
</evidence>
<dbReference type="Proteomes" id="UP000821837">
    <property type="component" value="Chromosome 5"/>
</dbReference>
<organism evidence="2 3">
    <name type="scientific">Rhipicephalus sanguineus</name>
    <name type="common">Brown dog tick</name>
    <name type="synonym">Ixodes sanguineus</name>
    <dbReference type="NCBI Taxonomy" id="34632"/>
    <lineage>
        <taxon>Eukaryota</taxon>
        <taxon>Metazoa</taxon>
        <taxon>Ecdysozoa</taxon>
        <taxon>Arthropoda</taxon>
        <taxon>Chelicerata</taxon>
        <taxon>Arachnida</taxon>
        <taxon>Acari</taxon>
        <taxon>Parasitiformes</taxon>
        <taxon>Ixodida</taxon>
        <taxon>Ixodoidea</taxon>
        <taxon>Ixodidae</taxon>
        <taxon>Rhipicephalinae</taxon>
        <taxon>Rhipicephalus</taxon>
        <taxon>Rhipicephalus</taxon>
    </lineage>
</organism>
<dbReference type="InterPro" id="IPR008906">
    <property type="entry name" value="HATC_C_dom"/>
</dbReference>
<proteinExistence type="predicted"/>
<evidence type="ECO:0000313" key="3">
    <source>
        <dbReference type="Proteomes" id="UP000821837"/>
    </source>
</evidence>
<dbReference type="EMBL" id="JABSTV010001251">
    <property type="protein sequence ID" value="KAH7952373.1"/>
    <property type="molecule type" value="Genomic_DNA"/>
</dbReference>
<keyword evidence="3" id="KW-1185">Reference proteome</keyword>
<dbReference type="GO" id="GO:0046983">
    <property type="term" value="F:protein dimerization activity"/>
    <property type="evidence" value="ECO:0007669"/>
    <property type="project" value="InterPro"/>
</dbReference>
<evidence type="ECO:0000259" key="1">
    <source>
        <dbReference type="Pfam" id="PF05699"/>
    </source>
</evidence>
<protein>
    <recommendedName>
        <fullName evidence="1">HAT C-terminal dimerisation domain-containing protein</fullName>
    </recommendedName>
</protein>
<accession>A0A9D4SVI4</accession>
<name>A0A9D4SVI4_RHISA</name>